<feature type="region of interest" description="Disordered" evidence="1">
    <location>
        <begin position="159"/>
        <end position="179"/>
    </location>
</feature>
<protein>
    <submittedName>
        <fullName evidence="2">Uncharacterized protein</fullName>
    </submittedName>
</protein>
<evidence type="ECO:0000256" key="1">
    <source>
        <dbReference type="SAM" id="MobiDB-lite"/>
    </source>
</evidence>
<organism evidence="2 3">
    <name type="scientific">Torulaspora globosa</name>
    <dbReference type="NCBI Taxonomy" id="48254"/>
    <lineage>
        <taxon>Eukaryota</taxon>
        <taxon>Fungi</taxon>
        <taxon>Dikarya</taxon>
        <taxon>Ascomycota</taxon>
        <taxon>Saccharomycotina</taxon>
        <taxon>Saccharomycetes</taxon>
        <taxon>Saccharomycetales</taxon>
        <taxon>Saccharomycetaceae</taxon>
        <taxon>Torulaspora</taxon>
    </lineage>
</organism>
<dbReference type="OrthoDB" id="4076003at2759"/>
<accession>A0A7H9HSJ8</accession>
<keyword evidence="3" id="KW-1185">Reference proteome</keyword>
<reference evidence="2 3" key="1">
    <citation type="submission" date="2020-06" db="EMBL/GenBank/DDBJ databases">
        <title>The yeast mating-type switching endonuclease HO is a domesticated member of an unorthodox homing genetic element family.</title>
        <authorList>
            <person name="Coughlan A.Y."/>
            <person name="Lombardi L."/>
            <person name="Braun-Galleani S."/>
            <person name="Martos A.R."/>
            <person name="Galeote V."/>
            <person name="Bigey F."/>
            <person name="Dequin S."/>
            <person name="Byrne K.P."/>
            <person name="Wolfe K.H."/>
        </authorList>
    </citation>
    <scope>NUCLEOTIDE SEQUENCE [LARGE SCALE GENOMIC DNA]</scope>
    <source>
        <strain evidence="2 3">CBS2947</strain>
    </source>
</reference>
<feature type="region of interest" description="Disordered" evidence="1">
    <location>
        <begin position="95"/>
        <end position="114"/>
    </location>
</feature>
<dbReference type="Proteomes" id="UP000510647">
    <property type="component" value="Chromosome 4"/>
</dbReference>
<sequence>MDNISQSRILEPIDPNSISLISSSSGSNLYSGIQDEISHSEFRKIDNSSVVDSESGLTAKWQFDRKEFEFKSNSTPSKSIDQQHQKILHVRKRRSQLMGAKPRVPSKLQHSTSKLDLIDKEKLTSFPIPPPRGSQLSQNVKRLKLNPINEIRIHNTKDERRISYGKRGPLQEEEADEDKRNEHPIVLVEDYIPIEEWNRGKATGKRLSLSDLRSKMSKRSDMHVPVRLINANKRDYSKTPSSSVTLIPHIQEDNFMHEDSVCSLQENQTLSLQDEVSSSFQHMIRNLIQNEEKEDNDEYLSGLRLNSSLKKCVVCEKPLYEISSILGEASHFKEIVCDKCTERYEEAAKIFEDYEFETSLDSSHDSSLNSLESAIELSHTENAEQQFTAQRRTRFSNELITRLQLQSSGFPTRQRKEIPDNGLLLWFMEAKKRITELLTKNRNAGC</sequence>
<name>A0A7H9HSJ8_9SACH</name>
<proteinExistence type="predicted"/>
<evidence type="ECO:0000313" key="3">
    <source>
        <dbReference type="Proteomes" id="UP000510647"/>
    </source>
</evidence>
<dbReference type="EMBL" id="CP059270">
    <property type="protein sequence ID" value="QLQ80291.1"/>
    <property type="molecule type" value="Genomic_DNA"/>
</dbReference>
<evidence type="ECO:0000313" key="2">
    <source>
        <dbReference type="EMBL" id="QLQ80291.1"/>
    </source>
</evidence>
<dbReference type="AlphaFoldDB" id="A0A7H9HSJ8"/>
<gene>
    <name evidence="2" type="ORF">HG537_0D02920</name>
</gene>